<dbReference type="Proteomes" id="UP000032900">
    <property type="component" value="Unassembled WGS sequence"/>
</dbReference>
<keyword evidence="2" id="KW-1185">Reference proteome</keyword>
<gene>
    <name evidence="1" type="ORF">JCM15548_1669</name>
</gene>
<organism evidence="1 2">
    <name type="scientific">Geofilum rubicundum JCM 15548</name>
    <dbReference type="NCBI Taxonomy" id="1236989"/>
    <lineage>
        <taxon>Bacteria</taxon>
        <taxon>Pseudomonadati</taxon>
        <taxon>Bacteroidota</taxon>
        <taxon>Bacteroidia</taxon>
        <taxon>Marinilabiliales</taxon>
        <taxon>Marinilabiliaceae</taxon>
        <taxon>Geofilum</taxon>
    </lineage>
</organism>
<accession>A0A0E9LUM7</accession>
<proteinExistence type="predicted"/>
<dbReference type="OrthoDB" id="1120659at2"/>
<protein>
    <recommendedName>
        <fullName evidence="3">HEPN domain-containing protein</fullName>
    </recommendedName>
</protein>
<dbReference type="EMBL" id="BAZW01000003">
    <property type="protein sequence ID" value="GAO28560.1"/>
    <property type="molecule type" value="Genomic_DNA"/>
</dbReference>
<evidence type="ECO:0000313" key="2">
    <source>
        <dbReference type="Proteomes" id="UP000032900"/>
    </source>
</evidence>
<sequence>MTSTTISADFAKLARESLEHANRYFSILDKSLSQSSKFNNDLKYSMALMTVEKYFVALMACYEELPSHHVPLGLYREAEMVEAELTPSIKQTCILTGKFEGICSLEDFGYRTPSSQDLSDMIEGMRELKALTEKRVGEVIE</sequence>
<evidence type="ECO:0000313" key="1">
    <source>
        <dbReference type="EMBL" id="GAO28560.1"/>
    </source>
</evidence>
<dbReference type="RefSeq" id="WP_062122418.1">
    <property type="nucleotide sequence ID" value="NZ_BAZW01000003.1"/>
</dbReference>
<dbReference type="AlphaFoldDB" id="A0A0E9LUM7"/>
<reference evidence="1 2" key="1">
    <citation type="journal article" date="2015" name="Microbes Environ.">
        <title>Distribution and evolution of nitrogen fixation genes in the phylum bacteroidetes.</title>
        <authorList>
            <person name="Inoue J."/>
            <person name="Oshima K."/>
            <person name="Suda W."/>
            <person name="Sakamoto M."/>
            <person name="Iino T."/>
            <person name="Noda S."/>
            <person name="Hongoh Y."/>
            <person name="Hattori M."/>
            <person name="Ohkuma M."/>
        </authorList>
    </citation>
    <scope>NUCLEOTIDE SEQUENCE [LARGE SCALE GENOMIC DNA]</scope>
    <source>
        <strain evidence="1">JCM 15548</strain>
    </source>
</reference>
<evidence type="ECO:0008006" key="3">
    <source>
        <dbReference type="Google" id="ProtNLM"/>
    </source>
</evidence>
<comment type="caution">
    <text evidence="1">The sequence shown here is derived from an EMBL/GenBank/DDBJ whole genome shotgun (WGS) entry which is preliminary data.</text>
</comment>
<name>A0A0E9LUM7_9BACT</name>